<dbReference type="Gene3D" id="1.10.287.70">
    <property type="match status" value="1"/>
</dbReference>
<feature type="binding site" evidence="13">
    <location>
        <position position="854"/>
    </location>
    <ligand>
        <name>L-glutamate</name>
        <dbReference type="ChEBI" id="CHEBI:29985"/>
    </ligand>
</feature>
<dbReference type="Gene3D" id="3.40.190.10">
    <property type="entry name" value="Periplasmic binding protein-like II"/>
    <property type="match status" value="2"/>
</dbReference>
<evidence type="ECO:0000313" key="20">
    <source>
        <dbReference type="Proteomes" id="UP000655588"/>
    </source>
</evidence>
<evidence type="ECO:0000256" key="7">
    <source>
        <dbReference type="ARBA" id="ARBA00023065"/>
    </source>
</evidence>
<dbReference type="CDD" id="cd13717">
    <property type="entry name" value="PBP2_iGluR_putative"/>
    <property type="match status" value="1"/>
</dbReference>
<dbReference type="SUPFAM" id="SSF53850">
    <property type="entry name" value="Periplasmic binding protein-like II"/>
    <property type="match status" value="1"/>
</dbReference>
<feature type="domain" description="Ionotropic glutamate receptor C-terminal" evidence="17">
    <location>
        <begin position="605"/>
        <end position="1009"/>
    </location>
</feature>
<feature type="transmembrane region" description="Helical" evidence="16">
    <location>
        <begin position="805"/>
        <end position="826"/>
    </location>
</feature>
<feature type="site" description="Crucial to convey clamshell closure to channel opening" evidence="14">
    <location>
        <position position="833"/>
    </location>
</feature>
<dbReference type="Proteomes" id="UP000655588">
    <property type="component" value="Unassembled WGS sequence"/>
</dbReference>
<evidence type="ECO:0000256" key="5">
    <source>
        <dbReference type="ARBA" id="ARBA00022692"/>
    </source>
</evidence>
<comment type="similarity">
    <text evidence="2">Belongs to the glutamate-gated ion channel (TC 1.A.10.1) family.</text>
</comment>
<dbReference type="GO" id="GO:0038023">
    <property type="term" value="F:signaling receptor activity"/>
    <property type="evidence" value="ECO:0007669"/>
    <property type="project" value="InterPro"/>
</dbReference>
<evidence type="ECO:0000259" key="17">
    <source>
        <dbReference type="SMART" id="SM00079"/>
    </source>
</evidence>
<dbReference type="SMART" id="SM00079">
    <property type="entry name" value="PBPe"/>
    <property type="match status" value="1"/>
</dbReference>
<keyword evidence="9" id="KW-0675">Receptor</keyword>
<feature type="domain" description="Ionotropic glutamate receptor L-glutamate and glycine-binding" evidence="18">
    <location>
        <begin position="615"/>
        <end position="673"/>
    </location>
</feature>
<keyword evidence="20" id="KW-1185">Reference proteome</keyword>
<evidence type="ECO:0000256" key="13">
    <source>
        <dbReference type="PIRSR" id="PIRSR601508-1"/>
    </source>
</evidence>
<dbReference type="PANTHER" id="PTHR18966">
    <property type="entry name" value="IONOTROPIC GLUTAMATE RECEPTOR"/>
    <property type="match status" value="1"/>
</dbReference>
<dbReference type="SUPFAM" id="SSF81324">
    <property type="entry name" value="Voltage-gated potassium channels"/>
    <property type="match status" value="1"/>
</dbReference>
<sequence length="1102" mass="127045">MFQYPGSGLHRFHDNDAEEKEASPVLQIPNDPGDRLVRISFAFAFLLPVFLLYILEWYSPFSYETDDRFSSLMGCFYFTSITAEKFIRKNSGLCLSSVAIRLRHRRRCSHCQSRWLMRLENGWRKASTSRKALQYTSMKKKIVCLLIYLTFRCWRHMTLNENKPTDRDRSDYVLWDYPLEDKFTKMYFAMKDAGFVPSVEHAKPILKPSIFPVIINEGSNRVANSSVISALETIKEKYPSHLGKVWSVQVNESDVNDTLDRICGAWDSAVEIGGTRVPDMVIDTTTAGLAAKISNSFTAALGIPTLSAQYGQEGDLLYWRNLNMDQQGYLIQVMPPADLIPQAIRELCIQLNISNAAILYDQNFVMDHKYKSLLLNVATRHVINEIDLEVAEMKAQLSTLRDLDIVNYFVLGDENIIDAALEIAEASNFTGKKYGWFLLTPEIDVSPNCDCKNISALFMRPEFSKKTPTTGPSLPKPVISSAFYYDLVQLGVHAMKSALDNGDWPMEPKHITCNEYDNTNTPRRKLNFFNRLKEAYKNMTPTYAGIKWGSKNGEHQAKFEMSVRLVDIKDGVVSNNIEGGSWNASISTPLQITNNDVMNITAVKSYRVVTMLQPPFVMYNADNNEYYGFCIDLLNEIKDTVKFQYEIREVDDKEFGNLSPNGTWNGMMKELIEKRADIALGSLWVTAERERIVDFTVPYYDLVGLSIMMLKTKTTTSLFKFLTVLENEVWFCILAAYLFTSVLLWIFDRWSPYSYQNNREKYKNDDEKREFNLRECFWFCMTSLTPQGGGEAPKNLSGRLVAATWWLFGFIIIASYTANLAAFLTVSRLEIPIETLEDLSKQYKIQYAPVLNSSAYVYFKRMAAIEWKFYYIWKNMSLNDNLSDIERAELAVWDYPVSDKYTKMLQAMEEAGFPDSIEEAVQRVRRLKTNNEFAYIGDSTIIKYLTMTNCDLVQVGEDFSRKPYAIAVQQGSPLKDAFNNAYRMFFRRRILTLLNKRKLEKLKDKWWKKNPERKDCDAENSQSDGISIQNIGGVFVVIFIGIIFACFTLAFEYWYYRHRTKITKIDRNSITKGKVTQVKPLRFNLQPAPTHGFQNTHLRPRF</sequence>
<evidence type="ECO:0000256" key="11">
    <source>
        <dbReference type="ARBA" id="ARBA00023286"/>
    </source>
</evidence>
<comment type="caution">
    <text evidence="19">The sequence shown here is derived from an EMBL/GenBank/DDBJ whole genome shotgun (WGS) entry which is preliminary data.</text>
</comment>
<gene>
    <name evidence="19" type="ORF">E2986_02957</name>
</gene>
<dbReference type="Pfam" id="PF10613">
    <property type="entry name" value="Lig_chan-Glu_bd"/>
    <property type="match status" value="1"/>
</dbReference>
<keyword evidence="3" id="KW-0813">Transport</keyword>
<name>A0A833RP20_9HYME</name>
<dbReference type="SMART" id="SM00918">
    <property type="entry name" value="Lig_chan-Glu_bd"/>
    <property type="match status" value="1"/>
</dbReference>
<evidence type="ECO:0000256" key="8">
    <source>
        <dbReference type="ARBA" id="ARBA00023136"/>
    </source>
</evidence>
<evidence type="ECO:0000256" key="9">
    <source>
        <dbReference type="ARBA" id="ARBA00023170"/>
    </source>
</evidence>
<dbReference type="FunFam" id="1.10.287.70:FF:000080">
    <property type="entry name" value="Glutamate receptor ionotropic, kainate"/>
    <property type="match status" value="1"/>
</dbReference>
<organism evidence="19 20">
    <name type="scientific">Frieseomelitta varia</name>
    <dbReference type="NCBI Taxonomy" id="561572"/>
    <lineage>
        <taxon>Eukaryota</taxon>
        <taxon>Metazoa</taxon>
        <taxon>Ecdysozoa</taxon>
        <taxon>Arthropoda</taxon>
        <taxon>Hexapoda</taxon>
        <taxon>Insecta</taxon>
        <taxon>Pterygota</taxon>
        <taxon>Neoptera</taxon>
        <taxon>Endopterygota</taxon>
        <taxon>Hymenoptera</taxon>
        <taxon>Apocrita</taxon>
        <taxon>Aculeata</taxon>
        <taxon>Apoidea</taxon>
        <taxon>Anthophila</taxon>
        <taxon>Apidae</taxon>
        <taxon>Frieseomelitta</taxon>
    </lineage>
</organism>
<evidence type="ECO:0000256" key="16">
    <source>
        <dbReference type="SAM" id="Phobius"/>
    </source>
</evidence>
<evidence type="ECO:0000256" key="10">
    <source>
        <dbReference type="ARBA" id="ARBA00023180"/>
    </source>
</evidence>
<dbReference type="InterPro" id="IPR028082">
    <property type="entry name" value="Peripla_BP_I"/>
</dbReference>
<evidence type="ECO:0000256" key="14">
    <source>
        <dbReference type="PIRSR" id="PIRSR601508-2"/>
    </source>
</evidence>
<protein>
    <recommendedName>
        <fullName evidence="21">Ionotropic receptor 25a</fullName>
    </recommendedName>
</protein>
<evidence type="ECO:0000256" key="3">
    <source>
        <dbReference type="ARBA" id="ARBA00022448"/>
    </source>
</evidence>
<comment type="subcellular location">
    <subcellularLocation>
        <location evidence="1">Cell membrane</location>
        <topology evidence="1">Multi-pass membrane protein</topology>
    </subcellularLocation>
</comment>
<keyword evidence="5 16" id="KW-0812">Transmembrane</keyword>
<evidence type="ECO:0000256" key="1">
    <source>
        <dbReference type="ARBA" id="ARBA00004651"/>
    </source>
</evidence>
<feature type="transmembrane region" description="Helical" evidence="16">
    <location>
        <begin position="729"/>
        <end position="747"/>
    </location>
</feature>
<dbReference type="InterPro" id="IPR001320">
    <property type="entry name" value="Iontro_rcpt_C"/>
</dbReference>
<dbReference type="Gene3D" id="3.40.50.2300">
    <property type="match status" value="2"/>
</dbReference>
<keyword evidence="12" id="KW-0407">Ion channel</keyword>
<dbReference type="InterPro" id="IPR019594">
    <property type="entry name" value="Glu/Gly-bd"/>
</dbReference>
<evidence type="ECO:0000256" key="6">
    <source>
        <dbReference type="ARBA" id="ARBA00022989"/>
    </source>
</evidence>
<keyword evidence="10" id="KW-0325">Glycoprotein</keyword>
<dbReference type="InterPro" id="IPR001508">
    <property type="entry name" value="Iono_Glu_rcpt_met"/>
</dbReference>
<dbReference type="Pfam" id="PF00060">
    <property type="entry name" value="Lig_chan"/>
    <property type="match status" value="1"/>
</dbReference>
<feature type="binding site" evidence="13">
    <location>
        <position position="938"/>
    </location>
    <ligand>
        <name>L-glutamate</name>
        <dbReference type="ChEBI" id="CHEBI:29985"/>
    </ligand>
</feature>
<evidence type="ECO:0000259" key="18">
    <source>
        <dbReference type="SMART" id="SM00918"/>
    </source>
</evidence>
<reference evidence="19" key="1">
    <citation type="submission" date="2019-11" db="EMBL/GenBank/DDBJ databases">
        <title>The nuclear and mitochondrial genomes of Frieseomelitta varia - a highly eusocial stingless bee (Meliponini) with a permanently sterile worker caste.</title>
        <authorList>
            <person name="Freitas F.C.P."/>
            <person name="Lourenco A.P."/>
            <person name="Nunes F.M.F."/>
            <person name="Paschoal A.R."/>
            <person name="Abreu F.C.P."/>
            <person name="Barbin F.O."/>
            <person name="Bataglia L."/>
            <person name="Cardoso-Junior C.A.M."/>
            <person name="Cervoni M.S."/>
            <person name="Silva S.R."/>
            <person name="Dalarmi F."/>
            <person name="Del Lama M.A."/>
            <person name="Depintor T.S."/>
            <person name="Ferreira K.M."/>
            <person name="Goria P.S."/>
            <person name="Jaskot M.C."/>
            <person name="Lago D.C."/>
            <person name="Luna-Lucena D."/>
            <person name="Moda L.M."/>
            <person name="Nascimento L."/>
            <person name="Pedrino M."/>
            <person name="Rabico F.O."/>
            <person name="Sanches F.C."/>
            <person name="Santos D.E."/>
            <person name="Santos C.G."/>
            <person name="Vieira J."/>
            <person name="Lopes T.F."/>
            <person name="Barchuk A.R."/>
            <person name="Hartfelder K."/>
            <person name="Simoes Z.L.P."/>
            <person name="Bitondi M.M.G."/>
            <person name="Pinheiro D.G."/>
        </authorList>
    </citation>
    <scope>NUCLEOTIDE SEQUENCE</scope>
    <source>
        <strain evidence="19">USP_RPSP 00005682</strain>
        <tissue evidence="19">Whole individual</tissue>
    </source>
</reference>
<feature type="transmembrane region" description="Helical" evidence="16">
    <location>
        <begin position="36"/>
        <end position="55"/>
    </location>
</feature>
<keyword evidence="7" id="KW-0406">Ion transport</keyword>
<evidence type="ECO:0000256" key="15">
    <source>
        <dbReference type="PIRSR" id="PIRSR601508-3"/>
    </source>
</evidence>
<evidence type="ECO:0008006" key="21">
    <source>
        <dbReference type="Google" id="ProtNLM"/>
    </source>
</evidence>
<feature type="disulfide bond" evidence="15">
    <location>
        <begin position="950"/>
        <end position="1016"/>
    </location>
</feature>
<feature type="transmembrane region" description="Helical" evidence="16">
    <location>
        <begin position="1031"/>
        <end position="1056"/>
    </location>
</feature>
<accession>A0A833RP20</accession>
<keyword evidence="4" id="KW-1003">Cell membrane</keyword>
<dbReference type="InterPro" id="IPR015683">
    <property type="entry name" value="Ionotropic_Glu_rcpt"/>
</dbReference>
<keyword evidence="11" id="KW-1071">Ligand-gated ion channel</keyword>
<dbReference type="GO" id="GO:0005886">
    <property type="term" value="C:plasma membrane"/>
    <property type="evidence" value="ECO:0007669"/>
    <property type="project" value="UniProtKB-SubCell"/>
</dbReference>
<keyword evidence="8 16" id="KW-0472">Membrane</keyword>
<evidence type="ECO:0000256" key="12">
    <source>
        <dbReference type="ARBA" id="ARBA00023303"/>
    </source>
</evidence>
<dbReference type="AlphaFoldDB" id="A0A833RP20"/>
<dbReference type="FunFam" id="3.40.190.10:FF:000142">
    <property type="entry name" value="Ionotropic receptor 25a"/>
    <property type="match status" value="1"/>
</dbReference>
<evidence type="ECO:0000313" key="19">
    <source>
        <dbReference type="EMBL" id="KAF3420902.1"/>
    </source>
</evidence>
<dbReference type="EMBL" id="WNWW01000909">
    <property type="protein sequence ID" value="KAF3420902.1"/>
    <property type="molecule type" value="Genomic_DNA"/>
</dbReference>
<evidence type="ECO:0000256" key="4">
    <source>
        <dbReference type="ARBA" id="ARBA00022475"/>
    </source>
</evidence>
<evidence type="ECO:0000256" key="2">
    <source>
        <dbReference type="ARBA" id="ARBA00008685"/>
    </source>
</evidence>
<dbReference type="PRINTS" id="PR00177">
    <property type="entry name" value="NMDARECEPTOR"/>
</dbReference>
<proteinExistence type="inferred from homology"/>
<keyword evidence="15" id="KW-1015">Disulfide bond</keyword>
<dbReference type="GO" id="GO:0015276">
    <property type="term" value="F:ligand-gated monoatomic ion channel activity"/>
    <property type="evidence" value="ECO:0007669"/>
    <property type="project" value="InterPro"/>
</dbReference>
<feature type="binding site" evidence="13">
    <location>
        <position position="689"/>
    </location>
    <ligand>
        <name>L-glutamate</name>
        <dbReference type="ChEBI" id="CHEBI:29985"/>
    </ligand>
</feature>
<dbReference type="SUPFAM" id="SSF53822">
    <property type="entry name" value="Periplasmic binding protein-like I"/>
    <property type="match status" value="1"/>
</dbReference>
<keyword evidence="6 16" id="KW-1133">Transmembrane helix</keyword>
<feature type="site" description="Interaction with the cone snail toxin Con-ikot-ikot" evidence="14">
    <location>
        <position position="860"/>
    </location>
</feature>